<reference evidence="1 2" key="2">
    <citation type="submission" date="2018-02" db="EMBL/GenBank/DDBJ databases">
        <title>Whole genome sequencing analysis of Streptococcus pluranimalium isolated from cattle infected mastitis in China.</title>
        <authorList>
            <person name="Zhang J.-R."/>
            <person name="Hu G.-Z."/>
        </authorList>
    </citation>
    <scope>NUCLEOTIDE SEQUENCE [LARGE SCALE GENOMIC DNA]</scope>
    <source>
        <strain evidence="1 2">TH11417</strain>
    </source>
</reference>
<dbReference type="AlphaFoldDB" id="A0A2L0D2R8"/>
<proteinExistence type="predicted"/>
<protein>
    <submittedName>
        <fullName evidence="1">Lipoprotein BUG3</fullName>
    </submittedName>
</protein>
<sequence>MKKITKWIVLMVCLGLILGGFQMLHSSKKESAVTNKSEVKQDKMTTKDKQLAYLKEHEQEIIDFVKSQNDKIESVQIDWDDVRWDEASFLNETEHYISIYGRFNNIANSSWGVDIYLYENHKVNMESIGLAQQLRIGGQVFD</sequence>
<evidence type="ECO:0000313" key="2">
    <source>
        <dbReference type="Proteomes" id="UP000238956"/>
    </source>
</evidence>
<accession>A0A2L0D2R8</accession>
<keyword evidence="1" id="KW-0449">Lipoprotein</keyword>
<dbReference type="RefSeq" id="WP_104967466.1">
    <property type="nucleotide sequence ID" value="NZ_CP025536.1"/>
</dbReference>
<reference evidence="1 2" key="1">
    <citation type="submission" date="2017-12" db="EMBL/GenBank/DDBJ databases">
        <authorList>
            <person name="Hurst M.R.H."/>
        </authorList>
    </citation>
    <scope>NUCLEOTIDE SEQUENCE [LARGE SCALE GENOMIC DNA]</scope>
    <source>
        <strain evidence="1 2">TH11417</strain>
    </source>
</reference>
<dbReference type="KEGG" id="splr:C0J00_02795"/>
<dbReference type="Proteomes" id="UP000238956">
    <property type="component" value="Chromosome"/>
</dbReference>
<name>A0A2L0D2R8_9STRE</name>
<evidence type="ECO:0000313" key="1">
    <source>
        <dbReference type="EMBL" id="AUW96128.1"/>
    </source>
</evidence>
<keyword evidence="2" id="KW-1185">Reference proteome</keyword>
<dbReference type="EMBL" id="CP025536">
    <property type="protein sequence ID" value="AUW96128.1"/>
    <property type="molecule type" value="Genomic_DNA"/>
</dbReference>
<organism evidence="1 2">
    <name type="scientific">Streptococcus pluranimalium</name>
    <dbReference type="NCBI Taxonomy" id="82348"/>
    <lineage>
        <taxon>Bacteria</taxon>
        <taxon>Bacillati</taxon>
        <taxon>Bacillota</taxon>
        <taxon>Bacilli</taxon>
        <taxon>Lactobacillales</taxon>
        <taxon>Streptococcaceae</taxon>
        <taxon>Streptococcus</taxon>
    </lineage>
</organism>
<dbReference type="OrthoDB" id="2235960at2"/>
<dbReference type="GeneID" id="98392839"/>
<gene>
    <name evidence="1" type="ORF">C0J00_02795</name>
</gene>